<evidence type="ECO:0000313" key="2">
    <source>
        <dbReference type="Proteomes" id="UP000767446"/>
    </source>
</evidence>
<evidence type="ECO:0000313" key="1">
    <source>
        <dbReference type="EMBL" id="MBR8828934.1"/>
    </source>
</evidence>
<accession>A0A941GSB0</accession>
<organism evidence="1 2">
    <name type="scientific">Gomphosphaeria aponina SAG 52.96 = DSM 107014</name>
    <dbReference type="NCBI Taxonomy" id="1521640"/>
    <lineage>
        <taxon>Bacteria</taxon>
        <taxon>Bacillati</taxon>
        <taxon>Cyanobacteriota</taxon>
        <taxon>Cyanophyceae</taxon>
        <taxon>Oscillatoriophycideae</taxon>
        <taxon>Chroococcales</taxon>
        <taxon>Gomphosphaeriaceae</taxon>
        <taxon>Gomphosphaeria</taxon>
    </lineage>
</organism>
<proteinExistence type="predicted"/>
<dbReference type="PANTHER" id="PTHR34235:SF3">
    <property type="entry name" value="SLR1203 PROTEIN"/>
    <property type="match status" value="1"/>
</dbReference>
<dbReference type="Gene3D" id="1.20.1220.20">
    <property type="entry name" value="Uncharcterised protein PF01724"/>
    <property type="match status" value="1"/>
</dbReference>
<reference evidence="1" key="1">
    <citation type="submission" date="2021-02" db="EMBL/GenBank/DDBJ databases">
        <title>Metagenome analyses of Stigonema ocellatum DSM 106950, Chlorogloea purpurea SAG 13.99 and Gomphosphaeria aponina DSM 107014.</title>
        <authorList>
            <person name="Marter P."/>
            <person name="Huang S."/>
        </authorList>
    </citation>
    <scope>NUCLEOTIDE SEQUENCE</scope>
    <source>
        <strain evidence="1">JP213</strain>
    </source>
</reference>
<dbReference type="EMBL" id="JADQBC010000096">
    <property type="protein sequence ID" value="MBR8828934.1"/>
    <property type="molecule type" value="Genomic_DNA"/>
</dbReference>
<protein>
    <submittedName>
        <fullName evidence="1">DUF29 domain-containing protein</fullName>
    </submittedName>
</protein>
<dbReference type="Pfam" id="PF01724">
    <property type="entry name" value="DUF29"/>
    <property type="match status" value="1"/>
</dbReference>
<name>A0A941GSB0_9CHRO</name>
<gene>
    <name evidence="1" type="ORF">DSM107014_13715</name>
</gene>
<comment type="caution">
    <text evidence="1">The sequence shown here is derived from an EMBL/GenBank/DDBJ whole genome shotgun (WGS) entry which is preliminary data.</text>
</comment>
<sequence length="147" mass="17687">MTVTTNLKQLYEIDDHLWLLATIELLKEKKFNQLDLENLIEELVSLGKRDQVIVESLLEQIIRHLLLLQYWQVEYERNAHHWQIEIKSFRKQVKKMLTTNLRNHLLKQLASIYGDALEYVQGKTQFQVDFPEECPYTLEQLLEQNYD</sequence>
<dbReference type="Proteomes" id="UP000767446">
    <property type="component" value="Unassembled WGS sequence"/>
</dbReference>
<dbReference type="InterPro" id="IPR002636">
    <property type="entry name" value="DUF29"/>
</dbReference>
<dbReference type="AlphaFoldDB" id="A0A941GSB0"/>
<dbReference type="PANTHER" id="PTHR34235">
    <property type="entry name" value="SLR1203 PROTEIN-RELATED"/>
    <property type="match status" value="1"/>
</dbReference>